<dbReference type="InterPro" id="IPR000073">
    <property type="entry name" value="AB_hydrolase_1"/>
</dbReference>
<proteinExistence type="predicted"/>
<dbReference type="InterPro" id="IPR029058">
    <property type="entry name" value="AB_hydrolase_fold"/>
</dbReference>
<accession>A0A0L0NVQ3</accession>
<dbReference type="SUPFAM" id="SSF53474">
    <property type="entry name" value="alpha/beta-Hydrolases"/>
    <property type="match status" value="1"/>
</dbReference>
<evidence type="ECO:0000313" key="2">
    <source>
        <dbReference type="EMBL" id="KND98074.1"/>
    </source>
</evidence>
<dbReference type="VEuPathDB" id="FungiDB:B9J08_003015"/>
<dbReference type="PANTHER" id="PTHR43194">
    <property type="entry name" value="HYDROLASE ALPHA/BETA FOLD FAMILY"/>
    <property type="match status" value="1"/>
</dbReference>
<dbReference type="VEuPathDB" id="FungiDB:QG37_05148"/>
<dbReference type="Gene3D" id="3.40.50.1820">
    <property type="entry name" value="alpha/beta hydrolase"/>
    <property type="match status" value="1"/>
</dbReference>
<dbReference type="VEuPathDB" id="FungiDB:CJI96_0000845"/>
<dbReference type="VEuPathDB" id="FungiDB:CJJ09_001090"/>
<dbReference type="Pfam" id="PF12697">
    <property type="entry name" value="Abhydrolase_6"/>
    <property type="match status" value="1"/>
</dbReference>
<name>A0A0L0NVQ3_CANAR</name>
<dbReference type="InterPro" id="IPR050228">
    <property type="entry name" value="Carboxylesterase_BioH"/>
</dbReference>
<dbReference type="PANTHER" id="PTHR43194:SF2">
    <property type="entry name" value="PEROXISOMAL MEMBRANE PROTEIN LPX1"/>
    <property type="match status" value="1"/>
</dbReference>
<dbReference type="VEuPathDB" id="FungiDB:CJJ07_005117"/>
<organism evidence="2 3">
    <name type="scientific">Candidozyma auris</name>
    <name type="common">Yeast</name>
    <name type="synonym">Candida auris</name>
    <dbReference type="NCBI Taxonomy" id="498019"/>
    <lineage>
        <taxon>Eukaryota</taxon>
        <taxon>Fungi</taxon>
        <taxon>Dikarya</taxon>
        <taxon>Ascomycota</taxon>
        <taxon>Saccharomycotina</taxon>
        <taxon>Pichiomycetes</taxon>
        <taxon>Metschnikowiaceae</taxon>
        <taxon>Candidozyma</taxon>
    </lineage>
</organism>
<comment type="caution">
    <text evidence="2">The sequence shown here is derived from an EMBL/GenBank/DDBJ whole genome shotgun (WGS) entry which is preliminary data.</text>
</comment>
<reference evidence="3" key="1">
    <citation type="journal article" date="2015" name="BMC Genomics">
        <title>Draft genome of a commonly misdiagnosed multidrug resistant pathogen Candida auris.</title>
        <authorList>
            <person name="Chatterjee S."/>
            <person name="Alampalli S.V."/>
            <person name="Nageshan R.K."/>
            <person name="Chettiar S.T."/>
            <person name="Joshi S."/>
            <person name="Tatu U.S."/>
        </authorList>
    </citation>
    <scope>NUCLEOTIDE SEQUENCE [LARGE SCALE GENOMIC DNA]</scope>
    <source>
        <strain evidence="3">6684</strain>
    </source>
</reference>
<gene>
    <name evidence="2" type="ORF">QG37_05148</name>
</gene>
<dbReference type="AlphaFoldDB" id="A0A0L0NVQ3"/>
<evidence type="ECO:0000259" key="1">
    <source>
        <dbReference type="Pfam" id="PF12697"/>
    </source>
</evidence>
<sequence length="356" mass="40239">MIPESSEAYSFGTETCQASFPRTYRSVKEGNRKDVLKICYRKYIANKPNRGLLPSYNLVFLHGTGMNKGMWHSLIDQIYVKSADSGLHINTCVAVDAVNHGESAAVNENYLGDAYDWRDGAYDIMKVVEAERDTFMDLSRKNIIIGHSMGGMIAMYTSYLQPQLFDACVTINPVAYRSEGVTMIRDVLAPKGYMETQFDVPEGESWEKVVFSYMRSQSFFKRFDDKVLKNLIDDEVPSDLYGKEVSKVSLRTSKENTLATYLGSDQALPPMSAVLPYIGIPVIRFLSEKDTASDDDKERLEHDVGDKLETVHFPGKRHILNGEDPELTVKHLLEVLLRRSTAPPTEFPFISIFPKL</sequence>
<protein>
    <recommendedName>
        <fullName evidence="1">AB hydrolase-1 domain-containing protein</fullName>
    </recommendedName>
</protein>
<dbReference type="EMBL" id="LGST01000036">
    <property type="protein sequence ID" value="KND98074.1"/>
    <property type="molecule type" value="Genomic_DNA"/>
</dbReference>
<feature type="domain" description="AB hydrolase-1" evidence="1">
    <location>
        <begin position="58"/>
        <end position="329"/>
    </location>
</feature>
<dbReference type="VEuPathDB" id="FungiDB:CJI97_003086"/>
<dbReference type="Proteomes" id="UP000037122">
    <property type="component" value="Unassembled WGS sequence"/>
</dbReference>
<evidence type="ECO:0000313" key="3">
    <source>
        <dbReference type="Proteomes" id="UP000037122"/>
    </source>
</evidence>